<evidence type="ECO:0000256" key="1">
    <source>
        <dbReference type="ARBA" id="ARBA00022737"/>
    </source>
</evidence>
<dbReference type="PANTHER" id="PTHR10039:SF5">
    <property type="entry name" value="NACHT DOMAIN-CONTAINING PROTEIN"/>
    <property type="match status" value="1"/>
</dbReference>
<organism evidence="4 5">
    <name type="scientific">Apiospora rasikravindrae</name>
    <dbReference type="NCBI Taxonomy" id="990691"/>
    <lineage>
        <taxon>Eukaryota</taxon>
        <taxon>Fungi</taxon>
        <taxon>Dikarya</taxon>
        <taxon>Ascomycota</taxon>
        <taxon>Pezizomycotina</taxon>
        <taxon>Sordariomycetes</taxon>
        <taxon>Xylariomycetidae</taxon>
        <taxon>Amphisphaeriales</taxon>
        <taxon>Apiosporaceae</taxon>
        <taxon>Apiospora</taxon>
    </lineage>
</organism>
<dbReference type="SUPFAM" id="SSF52540">
    <property type="entry name" value="P-loop containing nucleoside triphosphate hydrolases"/>
    <property type="match status" value="1"/>
</dbReference>
<gene>
    <name evidence="4" type="ORF">PG993_012795</name>
</gene>
<dbReference type="PANTHER" id="PTHR10039">
    <property type="entry name" value="AMELOGENIN"/>
    <property type="match status" value="1"/>
</dbReference>
<dbReference type="InterPro" id="IPR056693">
    <property type="entry name" value="DUF7791"/>
</dbReference>
<reference evidence="4 5" key="1">
    <citation type="submission" date="2023-01" db="EMBL/GenBank/DDBJ databases">
        <title>Analysis of 21 Apiospora genomes using comparative genomics revels a genus with tremendous synthesis potential of carbohydrate active enzymes and secondary metabolites.</title>
        <authorList>
            <person name="Sorensen T."/>
        </authorList>
    </citation>
    <scope>NUCLEOTIDE SEQUENCE [LARGE SCALE GENOMIC DNA]</scope>
    <source>
        <strain evidence="4 5">CBS 33761</strain>
    </source>
</reference>
<evidence type="ECO:0000313" key="5">
    <source>
        <dbReference type="Proteomes" id="UP001444661"/>
    </source>
</evidence>
<name>A0ABR1RW82_9PEZI</name>
<accession>A0ABR1RW82</accession>
<evidence type="ECO:0000313" key="4">
    <source>
        <dbReference type="EMBL" id="KAK8022028.1"/>
    </source>
</evidence>
<dbReference type="Pfam" id="PF25053">
    <property type="entry name" value="DUF7791"/>
    <property type="match status" value="1"/>
</dbReference>
<dbReference type="InterPro" id="IPR056884">
    <property type="entry name" value="NPHP3-like_N"/>
</dbReference>
<feature type="domain" description="Nephrocystin 3-like N-terminal" evidence="2">
    <location>
        <begin position="241"/>
        <end position="420"/>
    </location>
</feature>
<sequence length="912" mass="103786">MDPLSALGVASNILAAIDFAWTLLTEARSIHNSSSGLSGEAEFVDCLIRDVAVLDAGLPALVEANEELHTLLAESKKITALLQNALQAQKSRGGRSKWSSFQSALKHTWGKDQVKDLTSRLGSLQAQVTRHVQMATHKEVTRGVTAISRAIADIESTNIRLEFKRREDFQELQRSLVQAIEEGTRSGRDVATTINGLLEAATRAISESAETVRADQHILNRLYYSNIQTRHRKIEDAHSRTFQWAFEQTDAGHRLKEWLESRDGVFWVYGKPGSGKSTFMKFLCGNRSTPPCLQRWAGDKKPIVAKFFFWIAGSPLQKSQEGLHRSLLFEILRQCPELMPAVRSAISELPDWDQPDVLQYTKNLLLLYQRIVTQEIPVKFCFFIDGLDEFQEKGRGHSDLIKILRQLELSSDIKLCISSRPWTVFVDEFGSNPEWTLKLEDLTRDDIRHYVSDKINEHPQFKTLTHINTEYSQVVDAVVERAQGVFLWVLFVVRTLLEGLIYHDSVSTLYRRLLVFPPDLEPFFQHLIDSVAPIYREQMARYFEIATLAERPLLAMVYSYLDDIDENPTFALLLAQSKISSEQKSLRHDQLRRRLDDRSRGLLELVQCDNLVSSRAPGEFFTYQVDFIHRTVRDFLHQSADVQSLLQHNLGSERFSLTTCHAILAVVKTAPFHHATDIDQLLHLIQTLFFFASKSLAVNPVSEKVLGPILDAAEASYRSTTSSIDEQYEAFLFIGHAARIDFFSYVHKKLTANPNMLRKSRCDPGLAQSWPALYYALRPALYTHHVSTRTVAHLLEAGADPNEVFGGDRTVWADFLFTLHISLKNEWIPHTHMDIIPDKEKSRELVRVLLLHGADLNAYVAVPHTSGLVKAETLINRVLTPDVANQLYQEVQQISDQMKAPWNVKEQERGKR</sequence>
<dbReference type="InterPro" id="IPR027417">
    <property type="entry name" value="P-loop_NTPase"/>
</dbReference>
<dbReference type="Pfam" id="PF24883">
    <property type="entry name" value="NPHP3_N"/>
    <property type="match status" value="1"/>
</dbReference>
<feature type="domain" description="DUF7791" evidence="3">
    <location>
        <begin position="530"/>
        <end position="673"/>
    </location>
</feature>
<keyword evidence="1" id="KW-0677">Repeat</keyword>
<dbReference type="Proteomes" id="UP001444661">
    <property type="component" value="Unassembled WGS sequence"/>
</dbReference>
<evidence type="ECO:0000259" key="2">
    <source>
        <dbReference type="Pfam" id="PF24883"/>
    </source>
</evidence>
<dbReference type="EMBL" id="JAQQWK010000012">
    <property type="protein sequence ID" value="KAK8022028.1"/>
    <property type="molecule type" value="Genomic_DNA"/>
</dbReference>
<evidence type="ECO:0008006" key="6">
    <source>
        <dbReference type="Google" id="ProtNLM"/>
    </source>
</evidence>
<comment type="caution">
    <text evidence="4">The sequence shown here is derived from an EMBL/GenBank/DDBJ whole genome shotgun (WGS) entry which is preliminary data.</text>
</comment>
<dbReference type="Gene3D" id="3.40.50.300">
    <property type="entry name" value="P-loop containing nucleotide triphosphate hydrolases"/>
    <property type="match status" value="1"/>
</dbReference>
<evidence type="ECO:0000259" key="3">
    <source>
        <dbReference type="Pfam" id="PF25053"/>
    </source>
</evidence>
<protein>
    <recommendedName>
        <fullName evidence="6">NACHT domain-containing protein</fullName>
    </recommendedName>
</protein>
<keyword evidence="5" id="KW-1185">Reference proteome</keyword>
<proteinExistence type="predicted"/>